<dbReference type="InterPro" id="IPR036691">
    <property type="entry name" value="Endo/exonu/phosph_ase_sf"/>
</dbReference>
<dbReference type="STRING" id="255247.ABE41_018240"/>
<dbReference type="PANTHER" id="PTHR12121:SF36">
    <property type="entry name" value="ENDONUCLEASE_EXONUCLEASE_PHOSPHATASE DOMAIN-CONTAINING PROTEIN"/>
    <property type="match status" value="1"/>
</dbReference>
<dbReference type="EMBL" id="CP016761">
    <property type="protein sequence ID" value="ANX13956.1"/>
    <property type="molecule type" value="Genomic_DNA"/>
</dbReference>
<name>A0A1B1Z947_9BACL</name>
<dbReference type="Pfam" id="PF03372">
    <property type="entry name" value="Exo_endo_phos"/>
    <property type="match status" value="1"/>
</dbReference>
<reference evidence="3 4" key="1">
    <citation type="submission" date="2016-08" db="EMBL/GenBank/DDBJ databases">
        <title>Complete genome sequence of Fictibacillus arsenicus G25-54, a strain with toxicity to nematodes and a potential arsenic-resistance activity.</title>
        <authorList>
            <person name="Zheng Z."/>
        </authorList>
    </citation>
    <scope>NUCLEOTIDE SEQUENCE [LARGE SCALE GENOMIC DNA]</scope>
    <source>
        <strain evidence="3 4">G25-54</strain>
    </source>
</reference>
<gene>
    <name evidence="3" type="ORF">ABE41_018240</name>
</gene>
<evidence type="ECO:0000313" key="3">
    <source>
        <dbReference type="EMBL" id="ANX13956.1"/>
    </source>
</evidence>
<dbReference type="PANTHER" id="PTHR12121">
    <property type="entry name" value="CARBON CATABOLITE REPRESSOR PROTEIN 4"/>
    <property type="match status" value="1"/>
</dbReference>
<dbReference type="AlphaFoldDB" id="A0A1B1Z947"/>
<dbReference type="InterPro" id="IPR005135">
    <property type="entry name" value="Endo/exonuclease/phosphatase"/>
</dbReference>
<keyword evidence="1" id="KW-0732">Signal</keyword>
<dbReference type="RefSeq" id="WP_066293467.1">
    <property type="nucleotide sequence ID" value="NZ_CP016761.1"/>
</dbReference>
<evidence type="ECO:0000259" key="2">
    <source>
        <dbReference type="Pfam" id="PF03372"/>
    </source>
</evidence>
<dbReference type="GO" id="GO:0000175">
    <property type="term" value="F:3'-5'-RNA exonuclease activity"/>
    <property type="evidence" value="ECO:0007669"/>
    <property type="project" value="TreeGrafter"/>
</dbReference>
<feature type="chain" id="PRO_5039476034" description="Endonuclease/exonuclease/phosphatase domain-containing protein" evidence="1">
    <location>
        <begin position="26"/>
        <end position="302"/>
    </location>
</feature>
<evidence type="ECO:0000313" key="4">
    <source>
        <dbReference type="Proteomes" id="UP000077412"/>
    </source>
</evidence>
<feature type="domain" description="Endonuclease/exonuclease/phosphatase" evidence="2">
    <location>
        <begin position="45"/>
        <end position="291"/>
    </location>
</feature>
<organism evidence="3 4">
    <name type="scientific">Fictibacillus arsenicus</name>
    <dbReference type="NCBI Taxonomy" id="255247"/>
    <lineage>
        <taxon>Bacteria</taxon>
        <taxon>Bacillati</taxon>
        <taxon>Bacillota</taxon>
        <taxon>Bacilli</taxon>
        <taxon>Bacillales</taxon>
        <taxon>Fictibacillaceae</taxon>
        <taxon>Fictibacillus</taxon>
    </lineage>
</organism>
<dbReference type="CDD" id="cd09083">
    <property type="entry name" value="EEP-1"/>
    <property type="match status" value="1"/>
</dbReference>
<proteinExistence type="predicted"/>
<dbReference type="OrthoDB" id="9793162at2"/>
<evidence type="ECO:0000256" key="1">
    <source>
        <dbReference type="SAM" id="SignalP"/>
    </source>
</evidence>
<dbReference type="SUPFAM" id="SSF56219">
    <property type="entry name" value="DNase I-like"/>
    <property type="match status" value="1"/>
</dbReference>
<accession>A0A1B1Z947</accession>
<dbReference type="InterPro" id="IPR050410">
    <property type="entry name" value="CCR4/nocturin_mRNA_transcr"/>
</dbReference>
<dbReference type="Gene3D" id="3.60.10.10">
    <property type="entry name" value="Endonuclease/exonuclease/phosphatase"/>
    <property type="match status" value="1"/>
</dbReference>
<keyword evidence="4" id="KW-1185">Reference proteome</keyword>
<sequence length="302" mass="34226">MKKVLRSLILLTFAFVLFGSTYSTSQGALASEQKGQASTMDLKVMTYNLRYLNTTDPSPHTWAERRPAVKKLIEMERPDIFGTQEAVYQQVKEVDEDLKDYEWIGLGREGGSKGEFMAVYYNKHRFSPVEYDHYWLSDTPDEIGSMSWGNTIKRMVTWVKFLDKKTNQQFYFVNTHFDHRSVEAREKSAGLIAEKTKEFDPALPVLLTGDFNTGPGSTPHQTLIKEGSFVDTMDAAAQKVNGHLGTFNGSKDPTGGGPDSRIDWIMTKGNVTTHKTEILNYQKNGQFPSDHYPVLSNLTLHY</sequence>
<protein>
    <recommendedName>
        <fullName evidence="2">Endonuclease/exonuclease/phosphatase domain-containing protein</fullName>
    </recommendedName>
</protein>
<dbReference type="KEGG" id="far:ABE41_018240"/>
<feature type="signal peptide" evidence="1">
    <location>
        <begin position="1"/>
        <end position="25"/>
    </location>
</feature>
<dbReference type="Proteomes" id="UP000077412">
    <property type="component" value="Chromosome"/>
</dbReference>